<proteinExistence type="predicted"/>
<organism evidence="2 3">
    <name type="scientific">Tenacibaculum tangerinum</name>
    <dbReference type="NCBI Taxonomy" id="3038772"/>
    <lineage>
        <taxon>Bacteria</taxon>
        <taxon>Pseudomonadati</taxon>
        <taxon>Bacteroidota</taxon>
        <taxon>Flavobacteriia</taxon>
        <taxon>Flavobacteriales</taxon>
        <taxon>Flavobacteriaceae</taxon>
        <taxon>Tenacibaculum</taxon>
    </lineage>
</organism>
<reference evidence="2 3" key="1">
    <citation type="submission" date="2023-04" db="EMBL/GenBank/DDBJ databases">
        <title>Tenacibaculum tangerinum sp. nov., isolated from sea tidal flat of South Korea.</title>
        <authorList>
            <person name="Lee S.H."/>
            <person name="Kim J.-J."/>
        </authorList>
    </citation>
    <scope>NUCLEOTIDE SEQUENCE [LARGE SCALE GENOMIC DNA]</scope>
    <source>
        <strain evidence="2 3">GRR-S3-23</strain>
    </source>
</reference>
<feature type="transmembrane region" description="Helical" evidence="1">
    <location>
        <begin position="96"/>
        <end position="117"/>
    </location>
</feature>
<dbReference type="Proteomes" id="UP001232001">
    <property type="component" value="Chromosome"/>
</dbReference>
<evidence type="ECO:0000313" key="3">
    <source>
        <dbReference type="Proteomes" id="UP001232001"/>
    </source>
</evidence>
<keyword evidence="1" id="KW-1133">Transmembrane helix</keyword>
<evidence type="ECO:0000256" key="1">
    <source>
        <dbReference type="SAM" id="Phobius"/>
    </source>
</evidence>
<dbReference type="EMBL" id="CP122539">
    <property type="protein sequence ID" value="WGH76499.1"/>
    <property type="molecule type" value="Genomic_DNA"/>
</dbReference>
<sequence>MNKNLLELSRHCKICQNLDFDISYGTRCGLTNERPDFEIRCGKIDFGDKAENYITEISVEKELVNKARFNYIGTFIMFLIISLTFIVGGALLTNKIFGFGIFHTATLVLMGIGLLALPKAFGALKTYRAKKEVADQKIKILNDTLNKYGKKYEIDLEINEIHGVNEIKSNVRIY</sequence>
<keyword evidence="1" id="KW-0812">Transmembrane</keyword>
<keyword evidence="1" id="KW-0472">Membrane</keyword>
<gene>
    <name evidence="2" type="ORF">P8625_04890</name>
</gene>
<accession>A0ABY8L8N0</accession>
<name>A0ABY8L8N0_9FLAO</name>
<feature type="transmembrane region" description="Helical" evidence="1">
    <location>
        <begin position="69"/>
        <end position="90"/>
    </location>
</feature>
<protein>
    <submittedName>
        <fullName evidence="2">Uncharacterized protein</fullName>
    </submittedName>
</protein>
<dbReference type="RefSeq" id="WP_279652365.1">
    <property type="nucleotide sequence ID" value="NZ_CP122539.1"/>
</dbReference>
<keyword evidence="3" id="KW-1185">Reference proteome</keyword>
<evidence type="ECO:0000313" key="2">
    <source>
        <dbReference type="EMBL" id="WGH76499.1"/>
    </source>
</evidence>